<dbReference type="KEGG" id="tpv:TP03_0675"/>
<evidence type="ECO:0000259" key="2">
    <source>
        <dbReference type="PROSITE" id="PS50235"/>
    </source>
</evidence>
<dbReference type="OMA" id="HFLWTRI"/>
<evidence type="ECO:0000313" key="3">
    <source>
        <dbReference type="EMBL" id="EAN30516.1"/>
    </source>
</evidence>
<sequence length="1229" mass="141823">MDNNRSQAFHPSHENPDNQQKKHLFSNRINLPENYTGMDNYLNGENTNTYILERSTKLWNHINTRPYSVNNYTSKYISKQILEERAAFDPYEEYVHKVVGDDKSDSREDKIETISDIFSETEDNVSILNKLHSLSLKTSTASLEQSKLKKAVQDQTNNTPLEQNDNSEIINSNQDQGEKIYEVKDDKVLDPLNSVEKLEDKPNYQVTAVNNVLSGTQTELNSVTTTDTVKFHSDIIHTVDHLNKMKIVEPIKEIPVGDSLNTGLTPTLSENNPFDLQNIGAKRIPSKNEVYRDRKLFNTSTYLNNDATRDYGRSYAYRYGTEFTNFHTSNTINYSNYIDYNPFSVFSVKENSGNEVVKETDLKKLRSIILSSSHSEETLIKYFTEAICITNTHMMNQIIHFLVTFLRETHKVRQFVVRLMLCALSFHPEEFVSLFKVDYLSALFTPVIDDSIGVYFLKLLLSYKSTFGSRSEISTLVPYSINSQGHLMYSSGQEPISTLRDSCMSGKIETLYILKILLERTKVSSVFNLPNSMLREQLCMLWYDMPKTIPNVNIMEVLLHWINSKEDLETKKYPFMLLEKVRDLYPFPNGQMVLLSQFFLFALNHKANVNNHLEYVITIASSEASPHESTNVSNRNSIRRESIMSSRNSYRNSGRNSSMDFTRDEDILETVLYKILYNFTERDLLDLWCLVCVIPWKVTSPSSPFSRLFVSTLNTILKLTSMSYDNHLMSGETKIRLDIMENCLRICLARCSCPINSLNSLLQTTLLLNPESHRNQPMQNTAQLPSDNIIVATLYKNGMILNSLCNFLWKCHFLWTRIKEGVNMEIVIVVTELYKILGNFTTLKPLDDTHLYTSASSANSGELYKFFNDSANKGLWTKITTFIPQMNLDQYFNTREMDEQEHYYEDMEEEPNYDTFNELGRDDYMVYSEDDFIDTGQVIGLKNLGNSCYLNSLLQSLCHTKLFIYNLLKFRETNNSNKMVNSLVKLFRKMKTTGKRSISPKNVFKMVSENLTSSQQDVTEAIRLISEAIDPDLELWKSVFAGLVVRRIKCLRCESFSDNEETIYDFSLSLNKAKSVQQMLDNFSKVEVLSGDNKYFCINCNKDVKAHMWNIIASPPSHLIIILNRNNWSYNETQKVLKAVKIDSQLFIEGFQYRLYGSIIHSGDSTNSGHYYFIGCDSETFENWNKVDDSVVKPVHEFAVDDLSRDPSNTHVPYVLFYRCLQAPQTPKF</sequence>
<dbReference type="SUPFAM" id="SSF54001">
    <property type="entry name" value="Cysteine proteinases"/>
    <property type="match status" value="1"/>
</dbReference>
<dbReference type="PANTHER" id="PTHR24006">
    <property type="entry name" value="UBIQUITIN CARBOXYL-TERMINAL HYDROLASE"/>
    <property type="match status" value="1"/>
</dbReference>
<comment type="caution">
    <text evidence="3">The sequence shown here is derived from an EMBL/GenBank/DDBJ whole genome shotgun (WGS) entry which is preliminary data.</text>
</comment>
<dbReference type="Gene3D" id="3.90.70.10">
    <property type="entry name" value="Cysteine proteinases"/>
    <property type="match status" value="1"/>
</dbReference>
<dbReference type="eggNOG" id="KOG1865">
    <property type="taxonomic scope" value="Eukaryota"/>
</dbReference>
<dbReference type="GO" id="GO:0016579">
    <property type="term" value="P:protein deubiquitination"/>
    <property type="evidence" value="ECO:0007669"/>
    <property type="project" value="InterPro"/>
</dbReference>
<dbReference type="InterPro" id="IPR028889">
    <property type="entry name" value="USP"/>
</dbReference>
<dbReference type="GO" id="GO:0004843">
    <property type="term" value="F:cysteine-type deubiquitinase activity"/>
    <property type="evidence" value="ECO:0007669"/>
    <property type="project" value="InterPro"/>
</dbReference>
<dbReference type="VEuPathDB" id="PiroplasmaDB:TpMuguga_03g00675"/>
<dbReference type="PROSITE" id="PS50235">
    <property type="entry name" value="USP_3"/>
    <property type="match status" value="1"/>
</dbReference>
<dbReference type="InterPro" id="IPR018200">
    <property type="entry name" value="USP_CS"/>
</dbReference>
<evidence type="ECO:0000313" key="4">
    <source>
        <dbReference type="Proteomes" id="UP000001949"/>
    </source>
</evidence>
<feature type="domain" description="USP" evidence="2">
    <location>
        <begin position="939"/>
        <end position="1221"/>
    </location>
</feature>
<accession>Q4MZ16</accession>
<dbReference type="PROSITE" id="PS00972">
    <property type="entry name" value="USP_1"/>
    <property type="match status" value="1"/>
</dbReference>
<gene>
    <name evidence="3" type="ordered locus">TP03_0675</name>
</gene>
<dbReference type="InterPro" id="IPR038765">
    <property type="entry name" value="Papain-like_cys_pep_sf"/>
</dbReference>
<dbReference type="InterPro" id="IPR050164">
    <property type="entry name" value="Peptidase_C19"/>
</dbReference>
<dbReference type="Pfam" id="PF00443">
    <property type="entry name" value="UCH"/>
    <property type="match status" value="1"/>
</dbReference>
<dbReference type="InterPro" id="IPR001394">
    <property type="entry name" value="Peptidase_C19_UCH"/>
</dbReference>
<dbReference type="Proteomes" id="UP000001949">
    <property type="component" value="Unassembled WGS sequence"/>
</dbReference>
<dbReference type="GO" id="GO:0005634">
    <property type="term" value="C:nucleus"/>
    <property type="evidence" value="ECO:0007669"/>
    <property type="project" value="TreeGrafter"/>
</dbReference>
<dbReference type="AlphaFoldDB" id="Q4MZ16"/>
<keyword evidence="4" id="KW-1185">Reference proteome</keyword>
<dbReference type="GO" id="GO:0005829">
    <property type="term" value="C:cytosol"/>
    <property type="evidence" value="ECO:0007669"/>
    <property type="project" value="TreeGrafter"/>
</dbReference>
<proteinExistence type="predicted"/>
<dbReference type="EMBL" id="AAGK01000006">
    <property type="protein sequence ID" value="EAN30516.1"/>
    <property type="molecule type" value="Genomic_DNA"/>
</dbReference>
<feature type="region of interest" description="Disordered" evidence="1">
    <location>
        <begin position="1"/>
        <end position="22"/>
    </location>
</feature>
<name>Q4MZ16_THEPA</name>
<protein>
    <recommendedName>
        <fullName evidence="2">USP domain-containing protein</fullName>
    </recommendedName>
</protein>
<evidence type="ECO:0000256" key="1">
    <source>
        <dbReference type="SAM" id="MobiDB-lite"/>
    </source>
</evidence>
<reference evidence="3 4" key="1">
    <citation type="journal article" date="2005" name="Science">
        <title>Genome sequence of Theileria parva, a bovine pathogen that transforms lymphocytes.</title>
        <authorList>
            <person name="Gardner M.J."/>
            <person name="Bishop R."/>
            <person name="Shah T."/>
            <person name="de Villiers E.P."/>
            <person name="Carlton J.M."/>
            <person name="Hall N."/>
            <person name="Ren Q."/>
            <person name="Paulsen I.T."/>
            <person name="Pain A."/>
            <person name="Berriman M."/>
            <person name="Wilson R.J.M."/>
            <person name="Sato S."/>
            <person name="Ralph S.A."/>
            <person name="Mann D.J."/>
            <person name="Xiong Z."/>
            <person name="Shallom S.J."/>
            <person name="Weidman J."/>
            <person name="Jiang L."/>
            <person name="Lynn J."/>
            <person name="Weaver B."/>
            <person name="Shoaibi A."/>
            <person name="Domingo A.R."/>
            <person name="Wasawo D."/>
            <person name="Crabtree J."/>
            <person name="Wortman J.R."/>
            <person name="Haas B."/>
            <person name="Angiuoli S.V."/>
            <person name="Creasy T.H."/>
            <person name="Lu C."/>
            <person name="Suh B."/>
            <person name="Silva J.C."/>
            <person name="Utterback T.R."/>
            <person name="Feldblyum T.V."/>
            <person name="Pertea M."/>
            <person name="Allen J."/>
            <person name="Nierman W.C."/>
            <person name="Taracha E.L.N."/>
            <person name="Salzberg S.L."/>
            <person name="White O.R."/>
            <person name="Fitzhugh H.A."/>
            <person name="Morzaria S."/>
            <person name="Venter J.C."/>
            <person name="Fraser C.M."/>
            <person name="Nene V."/>
        </authorList>
    </citation>
    <scope>NUCLEOTIDE SEQUENCE [LARGE SCALE GENOMIC DNA]</scope>
    <source>
        <strain evidence="3 4">Muguga</strain>
    </source>
</reference>
<feature type="compositionally biased region" description="Basic and acidic residues" evidence="1">
    <location>
        <begin position="11"/>
        <end position="20"/>
    </location>
</feature>
<dbReference type="InParanoid" id="Q4MZ16"/>
<organism evidence="3 4">
    <name type="scientific">Theileria parva</name>
    <name type="common">East coast fever infection agent</name>
    <dbReference type="NCBI Taxonomy" id="5875"/>
    <lineage>
        <taxon>Eukaryota</taxon>
        <taxon>Sar</taxon>
        <taxon>Alveolata</taxon>
        <taxon>Apicomplexa</taxon>
        <taxon>Aconoidasida</taxon>
        <taxon>Piroplasmida</taxon>
        <taxon>Theileriidae</taxon>
        <taxon>Theileria</taxon>
    </lineage>
</organism>